<evidence type="ECO:0000256" key="1">
    <source>
        <dbReference type="SAM" id="MobiDB-lite"/>
    </source>
</evidence>
<sequence length="167" mass="18788">MVAVYTHVSLQHHLSRPVKAREYTSMHPSSDWDAWEDIPMDDTVPEADSPTREEKDSEKQPRKEYESDSPMKGFLKYPRPVPGHHATSQRAWTECSGSVYILPASKGACFSHIKVYGLQFNGVDVPRLLYSTTYVYASSSSQALENGRHFERVFTSTSRSEGSATPS</sequence>
<name>A0AAW0AW45_9AGAR</name>
<comment type="caution">
    <text evidence="2">The sequence shown here is derived from an EMBL/GenBank/DDBJ whole genome shotgun (WGS) entry which is preliminary data.</text>
</comment>
<keyword evidence="3" id="KW-1185">Reference proteome</keyword>
<dbReference type="EMBL" id="JAYKXP010000289">
    <property type="protein sequence ID" value="KAK7016377.1"/>
    <property type="molecule type" value="Genomic_DNA"/>
</dbReference>
<dbReference type="AlphaFoldDB" id="A0AAW0AW45"/>
<gene>
    <name evidence="2" type="ORF">VNI00_018931</name>
</gene>
<feature type="region of interest" description="Disordered" evidence="1">
    <location>
        <begin position="34"/>
        <end position="86"/>
    </location>
</feature>
<evidence type="ECO:0000313" key="3">
    <source>
        <dbReference type="Proteomes" id="UP001383192"/>
    </source>
</evidence>
<organism evidence="2 3">
    <name type="scientific">Paramarasmius palmivorus</name>
    <dbReference type="NCBI Taxonomy" id="297713"/>
    <lineage>
        <taxon>Eukaryota</taxon>
        <taxon>Fungi</taxon>
        <taxon>Dikarya</taxon>
        <taxon>Basidiomycota</taxon>
        <taxon>Agaricomycotina</taxon>
        <taxon>Agaricomycetes</taxon>
        <taxon>Agaricomycetidae</taxon>
        <taxon>Agaricales</taxon>
        <taxon>Marasmiineae</taxon>
        <taxon>Marasmiaceae</taxon>
        <taxon>Paramarasmius</taxon>
    </lineage>
</organism>
<accession>A0AAW0AW45</accession>
<protein>
    <submittedName>
        <fullName evidence="2">Uncharacterized protein</fullName>
    </submittedName>
</protein>
<feature type="compositionally biased region" description="Acidic residues" evidence="1">
    <location>
        <begin position="34"/>
        <end position="45"/>
    </location>
</feature>
<evidence type="ECO:0000313" key="2">
    <source>
        <dbReference type="EMBL" id="KAK7016377.1"/>
    </source>
</evidence>
<feature type="compositionally biased region" description="Basic and acidic residues" evidence="1">
    <location>
        <begin position="49"/>
        <end position="66"/>
    </location>
</feature>
<dbReference type="Proteomes" id="UP001383192">
    <property type="component" value="Unassembled WGS sequence"/>
</dbReference>
<proteinExistence type="predicted"/>
<reference evidence="2 3" key="1">
    <citation type="submission" date="2024-01" db="EMBL/GenBank/DDBJ databases">
        <title>A draft genome for a cacao thread blight-causing isolate of Paramarasmius palmivorus.</title>
        <authorList>
            <person name="Baruah I.K."/>
            <person name="Bukari Y."/>
            <person name="Amoako-Attah I."/>
            <person name="Meinhardt L.W."/>
            <person name="Bailey B.A."/>
            <person name="Cohen S.P."/>
        </authorList>
    </citation>
    <scope>NUCLEOTIDE SEQUENCE [LARGE SCALE GENOMIC DNA]</scope>
    <source>
        <strain evidence="2 3">GH-12</strain>
    </source>
</reference>